<proteinExistence type="predicted"/>
<evidence type="ECO:0000256" key="1">
    <source>
        <dbReference type="PROSITE-ProRule" id="PRU00023"/>
    </source>
</evidence>
<dbReference type="InterPro" id="IPR002110">
    <property type="entry name" value="Ankyrin_rpt"/>
</dbReference>
<evidence type="ECO:0000313" key="2">
    <source>
        <dbReference type="EMBL" id="GKU86396.1"/>
    </source>
</evidence>
<dbReference type="PROSITE" id="PS50088">
    <property type="entry name" value="ANK_REPEAT"/>
    <property type="match status" value="1"/>
</dbReference>
<gene>
    <name evidence="2" type="ORF">SLEP1_g929</name>
</gene>
<dbReference type="Proteomes" id="UP001054252">
    <property type="component" value="Unassembled WGS sequence"/>
</dbReference>
<sequence>MSSSSSDACELKISFFNFISPSVYPCCNFSVWNLNGIETTHVCKYLVEEVKVDIDVEEKKFGSTPLHQAILHERFQTAVHPLESGANPNAVTHNRRTALHFAAKKGS</sequence>
<accession>A0AAV5HGU5</accession>
<comment type="caution">
    <text evidence="2">The sequence shown here is derived from an EMBL/GenBank/DDBJ whole genome shotgun (WGS) entry which is preliminary data.</text>
</comment>
<dbReference type="InterPro" id="IPR036770">
    <property type="entry name" value="Ankyrin_rpt-contain_sf"/>
</dbReference>
<dbReference type="AlphaFoldDB" id="A0AAV5HGU5"/>
<organism evidence="2 3">
    <name type="scientific">Rubroshorea leprosula</name>
    <dbReference type="NCBI Taxonomy" id="152421"/>
    <lineage>
        <taxon>Eukaryota</taxon>
        <taxon>Viridiplantae</taxon>
        <taxon>Streptophyta</taxon>
        <taxon>Embryophyta</taxon>
        <taxon>Tracheophyta</taxon>
        <taxon>Spermatophyta</taxon>
        <taxon>Magnoliopsida</taxon>
        <taxon>eudicotyledons</taxon>
        <taxon>Gunneridae</taxon>
        <taxon>Pentapetalae</taxon>
        <taxon>rosids</taxon>
        <taxon>malvids</taxon>
        <taxon>Malvales</taxon>
        <taxon>Dipterocarpaceae</taxon>
        <taxon>Rubroshorea</taxon>
    </lineage>
</organism>
<protein>
    <submittedName>
        <fullName evidence="2">Uncharacterized protein</fullName>
    </submittedName>
</protein>
<keyword evidence="3" id="KW-1185">Reference proteome</keyword>
<evidence type="ECO:0000313" key="3">
    <source>
        <dbReference type="Proteomes" id="UP001054252"/>
    </source>
</evidence>
<dbReference type="SUPFAM" id="SSF48403">
    <property type="entry name" value="Ankyrin repeat"/>
    <property type="match status" value="1"/>
</dbReference>
<dbReference type="PANTHER" id="PTHR46224">
    <property type="entry name" value="ANKYRIN REPEAT FAMILY PROTEIN"/>
    <property type="match status" value="1"/>
</dbReference>
<dbReference type="Gene3D" id="1.25.40.20">
    <property type="entry name" value="Ankyrin repeat-containing domain"/>
    <property type="match status" value="1"/>
</dbReference>
<dbReference type="PANTHER" id="PTHR46224:SF67">
    <property type="entry name" value="HSP70-HSP90 ORGANIZING PROTEIN 3-LIKE"/>
    <property type="match status" value="1"/>
</dbReference>
<name>A0AAV5HGU5_9ROSI</name>
<dbReference type="EMBL" id="BPVZ01000001">
    <property type="protein sequence ID" value="GKU86396.1"/>
    <property type="molecule type" value="Genomic_DNA"/>
</dbReference>
<reference evidence="2 3" key="1">
    <citation type="journal article" date="2021" name="Commun. Biol.">
        <title>The genome of Shorea leprosula (Dipterocarpaceae) highlights the ecological relevance of drought in aseasonal tropical rainforests.</title>
        <authorList>
            <person name="Ng K.K.S."/>
            <person name="Kobayashi M.J."/>
            <person name="Fawcett J.A."/>
            <person name="Hatakeyama M."/>
            <person name="Paape T."/>
            <person name="Ng C.H."/>
            <person name="Ang C.C."/>
            <person name="Tnah L.H."/>
            <person name="Lee C.T."/>
            <person name="Nishiyama T."/>
            <person name="Sese J."/>
            <person name="O'Brien M.J."/>
            <person name="Copetti D."/>
            <person name="Mohd Noor M.I."/>
            <person name="Ong R.C."/>
            <person name="Putra M."/>
            <person name="Sireger I.Z."/>
            <person name="Indrioko S."/>
            <person name="Kosugi Y."/>
            <person name="Izuno A."/>
            <person name="Isagi Y."/>
            <person name="Lee S.L."/>
            <person name="Shimizu K.K."/>
        </authorList>
    </citation>
    <scope>NUCLEOTIDE SEQUENCE [LARGE SCALE GENOMIC DNA]</scope>
    <source>
        <strain evidence="2">214</strain>
    </source>
</reference>
<keyword evidence="1" id="KW-0040">ANK repeat</keyword>
<dbReference type="InterPro" id="IPR051616">
    <property type="entry name" value="Cul2-RING_E3_ligase_SR"/>
</dbReference>
<feature type="repeat" description="ANK" evidence="1">
    <location>
        <begin position="61"/>
        <end position="93"/>
    </location>
</feature>